<dbReference type="EMBL" id="ML978173">
    <property type="protein sequence ID" value="KAF2032426.1"/>
    <property type="molecule type" value="Genomic_DNA"/>
</dbReference>
<name>A0A9P4HCE4_9PLEO</name>
<comment type="caution">
    <text evidence="1">The sequence shown here is derived from an EMBL/GenBank/DDBJ whole genome shotgun (WGS) entry which is preliminary data.</text>
</comment>
<sequence length="328" mass="37156">MGDIGHGKSNLITALLDDKDVVKEASSSESVTRVVFEYEYYADDDFRYSATVRLFPWSRVKETITYCFRHLMNGVTRPEGANESVEVDQKLSTTQELFAALFPAGCPLYDGQVLQFQDKSCLMDGIRQNDKSPSRRDLYADVLAWALEQYEKAEHAAMTSVNVRTCNELWEKIVPFTYGKGNGNSLIDHNPWPFVELVRIGGPFPITKHNTRIADTPAGLNDINQLNRDRTEQYLPRCPVTIIVNQTDRILSSIGIRRHLLNVKTRARPNHKMLLVTTRSETAEFNDHAGQLSSESEEMNFLLDEEEDIAVELDRAESSSESALMSEI</sequence>
<reference evidence="1" key="1">
    <citation type="journal article" date="2020" name="Stud. Mycol.">
        <title>101 Dothideomycetes genomes: a test case for predicting lifestyles and emergence of pathogens.</title>
        <authorList>
            <person name="Haridas S."/>
            <person name="Albert R."/>
            <person name="Binder M."/>
            <person name="Bloem J."/>
            <person name="Labutti K."/>
            <person name="Salamov A."/>
            <person name="Andreopoulos B."/>
            <person name="Baker S."/>
            <person name="Barry K."/>
            <person name="Bills G."/>
            <person name="Bluhm B."/>
            <person name="Cannon C."/>
            <person name="Castanera R."/>
            <person name="Culley D."/>
            <person name="Daum C."/>
            <person name="Ezra D."/>
            <person name="Gonzalez J."/>
            <person name="Henrissat B."/>
            <person name="Kuo A."/>
            <person name="Liang C."/>
            <person name="Lipzen A."/>
            <person name="Lutzoni F."/>
            <person name="Magnuson J."/>
            <person name="Mondo S."/>
            <person name="Nolan M."/>
            <person name="Ohm R."/>
            <person name="Pangilinan J."/>
            <person name="Park H.-J."/>
            <person name="Ramirez L."/>
            <person name="Alfaro M."/>
            <person name="Sun H."/>
            <person name="Tritt A."/>
            <person name="Yoshinaga Y."/>
            <person name="Zwiers L.-H."/>
            <person name="Turgeon B."/>
            <person name="Goodwin S."/>
            <person name="Spatafora J."/>
            <person name="Crous P."/>
            <person name="Grigoriev I."/>
        </authorList>
    </citation>
    <scope>NUCLEOTIDE SEQUENCE</scope>
    <source>
        <strain evidence="1">CBS 110217</strain>
    </source>
</reference>
<dbReference type="AlphaFoldDB" id="A0A9P4HCE4"/>
<dbReference type="PANTHER" id="PTHR36681:SF3">
    <property type="entry name" value="NUCLEAR GTPASE, GERMINAL CENTER-ASSOCIATED, TANDEM DUPLICATE 3"/>
    <property type="match status" value="1"/>
</dbReference>
<dbReference type="Proteomes" id="UP000799777">
    <property type="component" value="Unassembled WGS sequence"/>
</dbReference>
<dbReference type="InterPro" id="IPR027417">
    <property type="entry name" value="P-loop_NTPase"/>
</dbReference>
<dbReference type="PANTHER" id="PTHR36681">
    <property type="entry name" value="NUCLEAR GTPASE, GERMINAL CENTER-ASSOCIATED, TANDEM DUPLICATE 3"/>
    <property type="match status" value="1"/>
</dbReference>
<dbReference type="SUPFAM" id="SSF52540">
    <property type="entry name" value="P-loop containing nucleoside triphosphate hydrolases"/>
    <property type="match status" value="1"/>
</dbReference>
<protein>
    <submittedName>
        <fullName evidence="1">Uncharacterized protein</fullName>
    </submittedName>
</protein>
<keyword evidence="2" id="KW-1185">Reference proteome</keyword>
<gene>
    <name evidence="1" type="ORF">EK21DRAFT_110098</name>
</gene>
<accession>A0A9P4HCE4</accession>
<organism evidence="1 2">
    <name type="scientific">Setomelanomma holmii</name>
    <dbReference type="NCBI Taxonomy" id="210430"/>
    <lineage>
        <taxon>Eukaryota</taxon>
        <taxon>Fungi</taxon>
        <taxon>Dikarya</taxon>
        <taxon>Ascomycota</taxon>
        <taxon>Pezizomycotina</taxon>
        <taxon>Dothideomycetes</taxon>
        <taxon>Pleosporomycetidae</taxon>
        <taxon>Pleosporales</taxon>
        <taxon>Pleosporineae</taxon>
        <taxon>Phaeosphaeriaceae</taxon>
        <taxon>Setomelanomma</taxon>
    </lineage>
</organism>
<evidence type="ECO:0000313" key="1">
    <source>
        <dbReference type="EMBL" id="KAF2032426.1"/>
    </source>
</evidence>
<evidence type="ECO:0000313" key="2">
    <source>
        <dbReference type="Proteomes" id="UP000799777"/>
    </source>
</evidence>
<proteinExistence type="predicted"/>